<proteinExistence type="inferred from homology"/>
<dbReference type="InterPro" id="IPR003593">
    <property type="entry name" value="AAA+_ATPase"/>
</dbReference>
<dbReference type="Proteomes" id="UP000180254">
    <property type="component" value="Unassembled WGS sequence"/>
</dbReference>
<keyword evidence="11" id="KW-1185">Reference proteome</keyword>
<dbReference type="InterPro" id="IPR050086">
    <property type="entry name" value="MetN_ABC_transporter-like"/>
</dbReference>
<dbReference type="GO" id="GO:0016887">
    <property type="term" value="F:ATP hydrolysis activity"/>
    <property type="evidence" value="ECO:0007669"/>
    <property type="project" value="InterPro"/>
</dbReference>
<gene>
    <name evidence="10" type="primary">glnQ_1</name>
    <name evidence="10" type="ORF">EUAN_04850</name>
</gene>
<comment type="caution">
    <text evidence="10">The sequence shown here is derived from an EMBL/GenBank/DDBJ whole genome shotgun (WGS) entry which is preliminary data.</text>
</comment>
<feature type="domain" description="ABC transporter" evidence="9">
    <location>
        <begin position="5"/>
        <end position="235"/>
    </location>
</feature>
<dbReference type="PROSITE" id="PS50893">
    <property type="entry name" value="ABC_TRANSPORTER_2"/>
    <property type="match status" value="1"/>
</dbReference>
<dbReference type="InterPro" id="IPR003439">
    <property type="entry name" value="ABC_transporter-like_ATP-bd"/>
</dbReference>
<dbReference type="GO" id="GO:0005524">
    <property type="term" value="F:ATP binding"/>
    <property type="evidence" value="ECO:0007669"/>
    <property type="project" value="UniProtKB-KW"/>
</dbReference>
<keyword evidence="5" id="KW-0547">Nucleotide-binding</keyword>
<dbReference type="GO" id="GO:0005886">
    <property type="term" value="C:plasma membrane"/>
    <property type="evidence" value="ECO:0007669"/>
    <property type="project" value="UniProtKB-SubCell"/>
</dbReference>
<dbReference type="EMBL" id="MKIE01000002">
    <property type="protein sequence ID" value="OHW62701.1"/>
    <property type="molecule type" value="Genomic_DNA"/>
</dbReference>
<evidence type="ECO:0000256" key="3">
    <source>
        <dbReference type="ARBA" id="ARBA00022448"/>
    </source>
</evidence>
<dbReference type="RefSeq" id="WP_071061345.1">
    <property type="nucleotide sequence ID" value="NZ_MKIE01000002.1"/>
</dbReference>
<dbReference type="OrthoDB" id="9804199at2"/>
<keyword evidence="4" id="KW-1003">Cell membrane</keyword>
<sequence length="240" mass="26514">MADVIKVEGVYKTYGETEILKGINLSVKKGERVAVIGSSGSGKSTLIRCLNGLETIDSGKVIIDGELVKNTSSVAGKVGMVFQEFNLFPHYSVLDNVMKPCIAIKKLNKKKAKDIAFSMLKLVKLEEKAEEYPMNLSGGQKQRLAIARTLAMDPEIILFDEPTSALDPELAYEVFETIKSLETKGLTMIMVTHQIDMVMNFATRVIFLDKGKIEIDCSPETLKVSNNDRLKSFLSKITSV</sequence>
<dbReference type="PROSITE" id="PS00211">
    <property type="entry name" value="ABC_TRANSPORTER_1"/>
    <property type="match status" value="1"/>
</dbReference>
<dbReference type="SUPFAM" id="SSF52540">
    <property type="entry name" value="P-loop containing nucleoside triphosphate hydrolases"/>
    <property type="match status" value="1"/>
</dbReference>
<evidence type="ECO:0000256" key="2">
    <source>
        <dbReference type="ARBA" id="ARBA00005417"/>
    </source>
</evidence>
<evidence type="ECO:0000256" key="7">
    <source>
        <dbReference type="ARBA" id="ARBA00022970"/>
    </source>
</evidence>
<keyword evidence="6 10" id="KW-0067">ATP-binding</keyword>
<protein>
    <submittedName>
        <fullName evidence="10">Glutamine transport ATP-binding protein GlnQ</fullName>
    </submittedName>
</protein>
<dbReference type="PIRSF" id="PIRSF039085">
    <property type="entry name" value="ABC_ATPase_HisP"/>
    <property type="match status" value="1"/>
</dbReference>
<dbReference type="PANTHER" id="PTHR43166">
    <property type="entry name" value="AMINO ACID IMPORT ATP-BINDING PROTEIN"/>
    <property type="match status" value="1"/>
</dbReference>
<reference evidence="10 11" key="1">
    <citation type="submission" date="2016-09" db="EMBL/GenBank/DDBJ databases">
        <title>Genome sequence of Eubacterium angustum.</title>
        <authorList>
            <person name="Poehlein A."/>
            <person name="Daniel R."/>
        </authorList>
    </citation>
    <scope>NUCLEOTIDE SEQUENCE [LARGE SCALE GENOMIC DNA]</scope>
    <source>
        <strain evidence="10 11">DSM 1989</strain>
    </source>
</reference>
<evidence type="ECO:0000259" key="9">
    <source>
        <dbReference type="PROSITE" id="PS50893"/>
    </source>
</evidence>
<dbReference type="Gene3D" id="3.40.50.300">
    <property type="entry name" value="P-loop containing nucleotide triphosphate hydrolases"/>
    <property type="match status" value="1"/>
</dbReference>
<evidence type="ECO:0000256" key="6">
    <source>
        <dbReference type="ARBA" id="ARBA00022840"/>
    </source>
</evidence>
<dbReference type="InterPro" id="IPR017871">
    <property type="entry name" value="ABC_transporter-like_CS"/>
</dbReference>
<dbReference type="PANTHER" id="PTHR43166:SF9">
    <property type="entry name" value="GLUTAMATE_ASPARTATE IMPORT ATP-BINDING PROTEIN GLTL"/>
    <property type="match status" value="1"/>
</dbReference>
<organism evidence="10 11">
    <name type="scientific">Andreesenia angusta</name>
    <dbReference type="NCBI Taxonomy" id="39480"/>
    <lineage>
        <taxon>Bacteria</taxon>
        <taxon>Bacillati</taxon>
        <taxon>Bacillota</taxon>
        <taxon>Tissierellia</taxon>
        <taxon>Tissierellales</taxon>
        <taxon>Gottschalkiaceae</taxon>
        <taxon>Andreesenia</taxon>
    </lineage>
</organism>
<dbReference type="Pfam" id="PF00005">
    <property type="entry name" value="ABC_tran"/>
    <property type="match status" value="1"/>
</dbReference>
<keyword evidence="8" id="KW-0472">Membrane</keyword>
<comment type="subcellular location">
    <subcellularLocation>
        <location evidence="1">Cell membrane</location>
        <topology evidence="1">Peripheral membrane protein</topology>
    </subcellularLocation>
</comment>
<keyword evidence="7" id="KW-0029">Amino-acid transport</keyword>
<evidence type="ECO:0000313" key="11">
    <source>
        <dbReference type="Proteomes" id="UP000180254"/>
    </source>
</evidence>
<evidence type="ECO:0000256" key="4">
    <source>
        <dbReference type="ARBA" id="ARBA00022475"/>
    </source>
</evidence>
<keyword evidence="3" id="KW-0813">Transport</keyword>
<evidence type="ECO:0000256" key="5">
    <source>
        <dbReference type="ARBA" id="ARBA00022741"/>
    </source>
</evidence>
<evidence type="ECO:0000256" key="8">
    <source>
        <dbReference type="ARBA" id="ARBA00023136"/>
    </source>
</evidence>
<dbReference type="GO" id="GO:0015424">
    <property type="term" value="F:ABC-type amino acid transporter activity"/>
    <property type="evidence" value="ECO:0007669"/>
    <property type="project" value="InterPro"/>
</dbReference>
<comment type="similarity">
    <text evidence="2">Belongs to the ABC transporter superfamily.</text>
</comment>
<name>A0A1S1V7X0_9FIRM</name>
<dbReference type="InterPro" id="IPR030679">
    <property type="entry name" value="ABC_ATPase_HisP-typ"/>
</dbReference>
<dbReference type="InterPro" id="IPR027417">
    <property type="entry name" value="P-loop_NTPase"/>
</dbReference>
<evidence type="ECO:0000256" key="1">
    <source>
        <dbReference type="ARBA" id="ARBA00004202"/>
    </source>
</evidence>
<accession>A0A1S1V7X0</accession>
<dbReference type="STRING" id="39480.EUAN_04850"/>
<evidence type="ECO:0000313" key="10">
    <source>
        <dbReference type="EMBL" id="OHW62701.1"/>
    </source>
</evidence>
<dbReference type="SMART" id="SM00382">
    <property type="entry name" value="AAA"/>
    <property type="match status" value="1"/>
</dbReference>
<dbReference type="AlphaFoldDB" id="A0A1S1V7X0"/>